<comment type="similarity">
    <text evidence="1">In the N-terminal section; belongs to the zinc metallo-hydrolase group 3 family.</text>
</comment>
<gene>
    <name evidence="3" type="ORF">RIL183_14741</name>
</gene>
<dbReference type="PANTHER" id="PTHR43717">
    <property type="entry name" value="ANAEROBIC NITRIC OXIDE REDUCTASE FLAVORUBREDOXIN"/>
    <property type="match status" value="1"/>
</dbReference>
<sequence length="388" mass="43335">MKDTYISEAVKYIGADDTTLDLFESQYQIPNGVSYNSYVILDEKVAVMDTIDERKTDEWFANLENVLNGRTVDYLVISHLEPDHAANIKRAADKFPQAQLVLSAKAKAMLPQFFDIAHLEERCLVVKEGDTLELGTHKLHFVMAPMVHWPEVMVEYEETEKILFSADGFGKFGALSAEEEWTDEARRYFINIVGKYGVQVQTLLKKAAALDIQTICPLHGPVLKENLGFYIGKYLTWSSYEPEEDGVLVACASIHGNTKAAAEKMVEVLRANGASKVVFMDLTRDDMAEAVADAFRYGKIILAAASYDAGVFPPMEDFLHRLVHKNLQKRTFGLIENGSWAPCAARGMKGILEGMKEVNVCENVVSIKSTMKDTDVAKMEELAKEILA</sequence>
<accession>A0A0M6WGP4</accession>
<protein>
    <submittedName>
        <fullName evidence="3">Flavodoxin/nitric oxide synthase</fullName>
    </submittedName>
</protein>
<dbReference type="InterPro" id="IPR016440">
    <property type="entry name" value="Rubredoxin-O_OxRdtase"/>
</dbReference>
<feature type="domain" description="Flavodoxin-like" evidence="2">
    <location>
        <begin position="247"/>
        <end position="387"/>
    </location>
</feature>
<reference evidence="4" key="1">
    <citation type="submission" date="2015-05" db="EMBL/GenBank/DDBJ databases">
        <authorList>
            <consortium name="Pathogen Informatics"/>
        </authorList>
    </citation>
    <scope>NUCLEOTIDE SEQUENCE [LARGE SCALE GENOMIC DNA]</scope>
    <source>
        <strain evidence="4">L1-83</strain>
    </source>
</reference>
<dbReference type="SUPFAM" id="SSF56281">
    <property type="entry name" value="Metallo-hydrolase/oxidoreductase"/>
    <property type="match status" value="1"/>
</dbReference>
<evidence type="ECO:0000313" key="4">
    <source>
        <dbReference type="Proteomes" id="UP000049828"/>
    </source>
</evidence>
<dbReference type="PIRSF" id="PIRSF005243">
    <property type="entry name" value="ROO"/>
    <property type="match status" value="1"/>
</dbReference>
<dbReference type="InterPro" id="IPR029039">
    <property type="entry name" value="Flavoprotein-like_sf"/>
</dbReference>
<dbReference type="InterPro" id="IPR001279">
    <property type="entry name" value="Metallo-B-lactamas"/>
</dbReference>
<dbReference type="InterPro" id="IPR036866">
    <property type="entry name" value="RibonucZ/Hydroxyglut_hydro"/>
</dbReference>
<dbReference type="CDD" id="cd07709">
    <property type="entry name" value="flavodiiron_proteins_MBL-fold"/>
    <property type="match status" value="1"/>
</dbReference>
<name>A0A0M6WGP4_9FIRM</name>
<dbReference type="SUPFAM" id="SSF52218">
    <property type="entry name" value="Flavoproteins"/>
    <property type="match status" value="1"/>
</dbReference>
<evidence type="ECO:0000256" key="1">
    <source>
        <dbReference type="ARBA" id="ARBA00007121"/>
    </source>
</evidence>
<dbReference type="GO" id="GO:0010181">
    <property type="term" value="F:FMN binding"/>
    <property type="evidence" value="ECO:0007669"/>
    <property type="project" value="InterPro"/>
</dbReference>
<dbReference type="GO" id="GO:0016651">
    <property type="term" value="F:oxidoreductase activity, acting on NAD(P)H"/>
    <property type="evidence" value="ECO:0007669"/>
    <property type="project" value="UniProtKB-ARBA"/>
</dbReference>
<dbReference type="Gene3D" id="3.60.15.10">
    <property type="entry name" value="Ribonuclease Z/Hydroxyacylglutathione hydrolase-like"/>
    <property type="match status" value="1"/>
</dbReference>
<dbReference type="AlphaFoldDB" id="A0A0M6WGP4"/>
<dbReference type="SMART" id="SM00849">
    <property type="entry name" value="Lactamase_B"/>
    <property type="match status" value="1"/>
</dbReference>
<evidence type="ECO:0000313" key="3">
    <source>
        <dbReference type="EMBL" id="CRL34411.1"/>
    </source>
</evidence>
<dbReference type="GO" id="GO:0046872">
    <property type="term" value="F:metal ion binding"/>
    <property type="evidence" value="ECO:0007669"/>
    <property type="project" value="InterPro"/>
</dbReference>
<evidence type="ECO:0000259" key="2">
    <source>
        <dbReference type="PROSITE" id="PS50902"/>
    </source>
</evidence>
<dbReference type="Pfam" id="PF19583">
    <property type="entry name" value="ODP"/>
    <property type="match status" value="1"/>
</dbReference>
<keyword evidence="4" id="KW-1185">Reference proteome</keyword>
<dbReference type="InterPro" id="IPR045761">
    <property type="entry name" value="ODP_dom"/>
</dbReference>
<dbReference type="RefSeq" id="WP_007884810.1">
    <property type="nucleotide sequence ID" value="NZ_CATYLF010000020.1"/>
</dbReference>
<dbReference type="PANTHER" id="PTHR43717:SF1">
    <property type="entry name" value="ANAEROBIC NITRIC OXIDE REDUCTASE FLAVORUBREDOXIN"/>
    <property type="match status" value="1"/>
</dbReference>
<dbReference type="STRING" id="360807.ERS852392_01807"/>
<dbReference type="Gene3D" id="3.40.50.360">
    <property type="match status" value="1"/>
</dbReference>
<dbReference type="OrthoDB" id="9807946at2"/>
<dbReference type="PROSITE" id="PS50902">
    <property type="entry name" value="FLAVODOXIN_LIKE"/>
    <property type="match status" value="1"/>
</dbReference>
<proteinExistence type="inferred from homology"/>
<dbReference type="EMBL" id="CVRS01000037">
    <property type="protein sequence ID" value="CRL34411.1"/>
    <property type="molecule type" value="Genomic_DNA"/>
</dbReference>
<dbReference type="InterPro" id="IPR008254">
    <property type="entry name" value="Flavodoxin/NO_synth"/>
</dbReference>
<organism evidence="3 4">
    <name type="scientific">Roseburia inulinivorans</name>
    <dbReference type="NCBI Taxonomy" id="360807"/>
    <lineage>
        <taxon>Bacteria</taxon>
        <taxon>Bacillati</taxon>
        <taxon>Bacillota</taxon>
        <taxon>Clostridia</taxon>
        <taxon>Lachnospirales</taxon>
        <taxon>Lachnospiraceae</taxon>
        <taxon>Roseburia</taxon>
    </lineage>
</organism>
<dbReference type="GO" id="GO:0009055">
    <property type="term" value="F:electron transfer activity"/>
    <property type="evidence" value="ECO:0007669"/>
    <property type="project" value="InterPro"/>
</dbReference>
<dbReference type="Proteomes" id="UP000049828">
    <property type="component" value="Unassembled WGS sequence"/>
</dbReference>
<dbReference type="GeneID" id="75163519"/>